<evidence type="ECO:0000313" key="6">
    <source>
        <dbReference type="EMBL" id="TYC11209.1"/>
    </source>
</evidence>
<dbReference type="Proteomes" id="UP000322634">
    <property type="component" value="Unassembled WGS sequence"/>
</dbReference>
<dbReference type="PANTHER" id="PTHR30629">
    <property type="entry name" value="PROPHAGE INTEGRASE"/>
    <property type="match status" value="1"/>
</dbReference>
<dbReference type="OrthoDB" id="4529782at2"/>
<evidence type="ECO:0000256" key="4">
    <source>
        <dbReference type="ARBA" id="ARBA00023172"/>
    </source>
</evidence>
<dbReference type="Pfam" id="PF24623">
    <property type="entry name" value="Phage_zn_bind_8"/>
    <property type="match status" value="1"/>
</dbReference>
<dbReference type="GO" id="GO:0003677">
    <property type="term" value="F:DNA binding"/>
    <property type="evidence" value="ECO:0007669"/>
    <property type="project" value="UniProtKB-KW"/>
</dbReference>
<comment type="caution">
    <text evidence="6">The sequence shown here is derived from an EMBL/GenBank/DDBJ whole genome shotgun (WGS) entry which is preliminary data.</text>
</comment>
<sequence>MAYVEKRGRYFRGRYRNPPGVVPQWGTVSADENGDPFTTRIAAYNAANDKEAQIRQLVSRWEGPPVEGVTLDQWKRLLAGRRRARGERNPFAGEITLRTWIETKWFPAQDIEARSLERYEQHLRLRILPTFGDLPINAIFEREEIEAWAIGLRRRYARSTVDNARNLLSTILGDACEGGLLDVNAAARRRRRGKMVDQRAKDAEKPRPWVTPLQALLIAERCAVLTGRDDDFVMWTVCAWCGLRWGELMGLQRHHLRGDTLAVETQLDYRAKPVGLRAPKEGSYRNDNPHYFGAVDLPPFLMELFARHVIKGSTGPCGCPCGGEDFLFLNPRGGHHGHRGYADFPWLPAAAGVHPARRRRPGRARGAQARPVLVNMVPGWPGRPLRPAWPAATGPDWSPPRVQGIPRYDLPIVDDRAVDCPRCGALAGEPCIWPHGSAERHRPRRAAAAAAGHVQQLELASWLPIAADLTPHGFRHSQRVWLDDVGTSKVLTHDRLGHALPGIGGTYAHVSPFMRQQLRERFQALWEQTLEQRRALSPASLVPALNDLLLAA</sequence>
<evidence type="ECO:0000259" key="5">
    <source>
        <dbReference type="Pfam" id="PF24623"/>
    </source>
</evidence>
<dbReference type="InterPro" id="IPR050808">
    <property type="entry name" value="Phage_Integrase"/>
</dbReference>
<evidence type="ECO:0000256" key="2">
    <source>
        <dbReference type="ARBA" id="ARBA00022908"/>
    </source>
</evidence>
<protein>
    <recommendedName>
        <fullName evidence="5">DNA-binding phage zinc finger domain-containing protein</fullName>
    </recommendedName>
</protein>
<proteinExistence type="inferred from homology"/>
<dbReference type="GO" id="GO:0015074">
    <property type="term" value="P:DNA integration"/>
    <property type="evidence" value="ECO:0007669"/>
    <property type="project" value="UniProtKB-KW"/>
</dbReference>
<evidence type="ECO:0000256" key="1">
    <source>
        <dbReference type="ARBA" id="ARBA00008857"/>
    </source>
</evidence>
<dbReference type="InterPro" id="IPR011010">
    <property type="entry name" value="DNA_brk_join_enz"/>
</dbReference>
<dbReference type="EMBL" id="VSFF01000011">
    <property type="protein sequence ID" value="TYC11209.1"/>
    <property type="molecule type" value="Genomic_DNA"/>
</dbReference>
<dbReference type="InterPro" id="IPR056911">
    <property type="entry name" value="Phage_Znf_bind_put"/>
</dbReference>
<accession>A0A5D0U2F7</accession>
<evidence type="ECO:0000256" key="3">
    <source>
        <dbReference type="ARBA" id="ARBA00023125"/>
    </source>
</evidence>
<keyword evidence="4" id="KW-0233">DNA recombination</keyword>
<dbReference type="InterPro" id="IPR013762">
    <property type="entry name" value="Integrase-like_cat_sf"/>
</dbReference>
<dbReference type="PANTHER" id="PTHR30629:SF2">
    <property type="entry name" value="PROPHAGE INTEGRASE INTS-RELATED"/>
    <property type="match status" value="1"/>
</dbReference>
<dbReference type="Gene3D" id="1.10.150.130">
    <property type="match status" value="1"/>
</dbReference>
<organism evidence="6 7">
    <name type="scientific">Actinomadura syzygii</name>
    <dbReference type="NCBI Taxonomy" id="1427538"/>
    <lineage>
        <taxon>Bacteria</taxon>
        <taxon>Bacillati</taxon>
        <taxon>Actinomycetota</taxon>
        <taxon>Actinomycetes</taxon>
        <taxon>Streptosporangiales</taxon>
        <taxon>Thermomonosporaceae</taxon>
        <taxon>Actinomadura</taxon>
    </lineage>
</organism>
<keyword evidence="7" id="KW-1185">Reference proteome</keyword>
<feature type="domain" description="DNA-binding phage zinc finger" evidence="5">
    <location>
        <begin position="402"/>
        <end position="454"/>
    </location>
</feature>
<evidence type="ECO:0000313" key="7">
    <source>
        <dbReference type="Proteomes" id="UP000322634"/>
    </source>
</evidence>
<comment type="similarity">
    <text evidence="1">Belongs to the 'phage' integrase family.</text>
</comment>
<gene>
    <name evidence="6" type="ORF">FXF65_30180</name>
</gene>
<dbReference type="SUPFAM" id="SSF56349">
    <property type="entry name" value="DNA breaking-rejoining enzymes"/>
    <property type="match status" value="2"/>
</dbReference>
<dbReference type="InterPro" id="IPR010998">
    <property type="entry name" value="Integrase_recombinase_N"/>
</dbReference>
<dbReference type="Gene3D" id="1.10.443.10">
    <property type="entry name" value="Intergrase catalytic core"/>
    <property type="match status" value="1"/>
</dbReference>
<dbReference type="AlphaFoldDB" id="A0A5D0U2F7"/>
<keyword evidence="3" id="KW-0238">DNA-binding</keyword>
<keyword evidence="2" id="KW-0229">DNA integration</keyword>
<reference evidence="6 7" key="1">
    <citation type="submission" date="2019-08" db="EMBL/GenBank/DDBJ databases">
        <title>Actinomadura sp. nov. CYP1-5 isolated from mountain soil.</title>
        <authorList>
            <person name="Songsumanus A."/>
            <person name="Kuncharoen N."/>
            <person name="Kudo T."/>
            <person name="Yuki M."/>
            <person name="Igarashi Y."/>
            <person name="Tanasupawat S."/>
        </authorList>
    </citation>
    <scope>NUCLEOTIDE SEQUENCE [LARGE SCALE GENOMIC DNA]</scope>
    <source>
        <strain evidence="6 7">GKU157</strain>
    </source>
</reference>
<dbReference type="GO" id="GO:0006310">
    <property type="term" value="P:DNA recombination"/>
    <property type="evidence" value="ECO:0007669"/>
    <property type="project" value="UniProtKB-KW"/>
</dbReference>
<dbReference type="RefSeq" id="WP_148353417.1">
    <property type="nucleotide sequence ID" value="NZ_JBHSBF010000030.1"/>
</dbReference>
<name>A0A5D0U2F7_9ACTN</name>